<organism evidence="4">
    <name type="scientific">Camponotus floridanus</name>
    <name type="common">Florida carpenter ant</name>
    <dbReference type="NCBI Taxonomy" id="104421"/>
    <lineage>
        <taxon>Eukaryota</taxon>
        <taxon>Metazoa</taxon>
        <taxon>Ecdysozoa</taxon>
        <taxon>Arthropoda</taxon>
        <taxon>Hexapoda</taxon>
        <taxon>Insecta</taxon>
        <taxon>Pterygota</taxon>
        <taxon>Neoptera</taxon>
        <taxon>Endopterygota</taxon>
        <taxon>Hymenoptera</taxon>
        <taxon>Apocrita</taxon>
        <taxon>Aculeata</taxon>
        <taxon>Formicoidea</taxon>
        <taxon>Formicidae</taxon>
        <taxon>Formicinae</taxon>
        <taxon>Camponotus</taxon>
    </lineage>
</organism>
<keyword evidence="3" id="KW-0648">Protein biosynthesis</keyword>
<keyword evidence="3" id="KW-0396">Initiation factor</keyword>
<dbReference type="GO" id="GO:0005525">
    <property type="term" value="F:GTP binding"/>
    <property type="evidence" value="ECO:0007669"/>
    <property type="project" value="UniProtKB-KW"/>
</dbReference>
<dbReference type="Proteomes" id="UP000000311">
    <property type="component" value="Unassembled WGS sequence"/>
</dbReference>
<dbReference type="Gene3D" id="2.40.30.10">
    <property type="entry name" value="Translation factors"/>
    <property type="match status" value="1"/>
</dbReference>
<evidence type="ECO:0000256" key="1">
    <source>
        <dbReference type="ARBA" id="ARBA00022741"/>
    </source>
</evidence>
<dbReference type="PANTHER" id="PTHR43381:SF4">
    <property type="entry name" value="EUKARYOTIC TRANSLATION INITIATION FACTOR 5B"/>
    <property type="match status" value="1"/>
</dbReference>
<dbReference type="InterPro" id="IPR009000">
    <property type="entry name" value="Transl_B-barrel_sf"/>
</dbReference>
<evidence type="ECO:0000256" key="2">
    <source>
        <dbReference type="ARBA" id="ARBA00023134"/>
    </source>
</evidence>
<dbReference type="GO" id="GO:0003743">
    <property type="term" value="F:translation initiation factor activity"/>
    <property type="evidence" value="ECO:0007669"/>
    <property type="project" value="UniProtKB-KW"/>
</dbReference>
<dbReference type="SUPFAM" id="SSF50447">
    <property type="entry name" value="Translation proteins"/>
    <property type="match status" value="1"/>
</dbReference>
<accession>E2B1X7</accession>
<dbReference type="EMBL" id="GL444981">
    <property type="protein sequence ID" value="EFN60333.1"/>
    <property type="molecule type" value="Genomic_DNA"/>
</dbReference>
<protein>
    <submittedName>
        <fullName evidence="3">Eukaryotic translation initiation factor 5B</fullName>
    </submittedName>
</protein>
<name>E2B1X7_CAMFO</name>
<keyword evidence="2" id="KW-0342">GTP-binding</keyword>
<dbReference type="OrthoDB" id="4928at2759"/>
<dbReference type="PANTHER" id="PTHR43381">
    <property type="entry name" value="TRANSLATION INITIATION FACTOR IF-2-RELATED"/>
    <property type="match status" value="1"/>
</dbReference>
<reference evidence="3 4" key="1">
    <citation type="journal article" date="2010" name="Science">
        <title>Genomic comparison of the ants Camponotus floridanus and Harpegnathos saltator.</title>
        <authorList>
            <person name="Bonasio R."/>
            <person name="Zhang G."/>
            <person name="Ye C."/>
            <person name="Mutti N.S."/>
            <person name="Fang X."/>
            <person name="Qin N."/>
            <person name="Donahue G."/>
            <person name="Yang P."/>
            <person name="Li Q."/>
            <person name="Li C."/>
            <person name="Zhang P."/>
            <person name="Huang Z."/>
            <person name="Berger S.L."/>
            <person name="Reinberg D."/>
            <person name="Wang J."/>
            <person name="Liebig J."/>
        </authorList>
    </citation>
    <scope>NUCLEOTIDE SEQUENCE [LARGE SCALE GENOMIC DNA]</scope>
    <source>
        <strain evidence="4">C129</strain>
    </source>
</reference>
<dbReference type="STRING" id="104421.E2B1X7"/>
<proteinExistence type="predicted"/>
<dbReference type="InParanoid" id="E2B1X7"/>
<dbReference type="InterPro" id="IPR015760">
    <property type="entry name" value="TIF_IF2"/>
</dbReference>
<dbReference type="AlphaFoldDB" id="E2B1X7"/>
<sequence>MSTYEKKGMEEGDIAHLLGSPILADILDENAYPRLGCEADTARHGTAVLLRYSAVPTSGRGKGVPRRRFVDLGMVTSIEYNHKSVESARKGQEVCIKIEPVPGEAPKMFGRHFEAKDFLVSKISRQSIDACKEYFRDDLLKTDWQLMVELKKLFQIL</sequence>
<dbReference type="GO" id="GO:0005739">
    <property type="term" value="C:mitochondrion"/>
    <property type="evidence" value="ECO:0007669"/>
    <property type="project" value="TreeGrafter"/>
</dbReference>
<evidence type="ECO:0000313" key="3">
    <source>
        <dbReference type="EMBL" id="EFN60333.1"/>
    </source>
</evidence>
<keyword evidence="4" id="KW-1185">Reference proteome</keyword>
<gene>
    <name evidence="3" type="ORF">EAG_04061</name>
</gene>
<keyword evidence="1" id="KW-0547">Nucleotide-binding</keyword>
<evidence type="ECO:0000313" key="4">
    <source>
        <dbReference type="Proteomes" id="UP000000311"/>
    </source>
</evidence>